<organism evidence="1 2">
    <name type="scientific">Planococcus massiliensis</name>
    <dbReference type="NCBI Taxonomy" id="1499687"/>
    <lineage>
        <taxon>Bacteria</taxon>
        <taxon>Bacillati</taxon>
        <taxon>Bacillota</taxon>
        <taxon>Bacilli</taxon>
        <taxon>Bacillales</taxon>
        <taxon>Caryophanaceae</taxon>
        <taxon>Planococcus</taxon>
    </lineage>
</organism>
<dbReference type="Proteomes" id="UP000043699">
    <property type="component" value="Unassembled WGS sequence"/>
</dbReference>
<name>A0A098EGT5_9BACL</name>
<dbReference type="RefSeq" id="WP_052650000.1">
    <property type="nucleotide sequence ID" value="NZ_CCXS01000001.1"/>
</dbReference>
<accession>A0A098EGT5</accession>
<sequence length="96" mass="11261">MRKEEFINWMEEATSLGPSTIRSYAGAINTVSKGLKKYNHLSGTLYNLNNPTEFETLTIKYFSIQEFIDKDSRGNKMYSNALKYYKRFLVDKEKSR</sequence>
<dbReference type="AlphaFoldDB" id="A0A098EGT5"/>
<dbReference type="EMBL" id="CCXS01000001">
    <property type="protein sequence ID" value="CEG21478.1"/>
    <property type="molecule type" value="Genomic_DNA"/>
</dbReference>
<proteinExistence type="predicted"/>
<evidence type="ECO:0000313" key="1">
    <source>
        <dbReference type="EMBL" id="CEG21478.1"/>
    </source>
</evidence>
<dbReference type="STRING" id="1499687.BN1080_00389"/>
<protein>
    <recommendedName>
        <fullName evidence="3">Core-binding (CB) domain-containing protein</fullName>
    </recommendedName>
</protein>
<reference evidence="1 2" key="1">
    <citation type="submission" date="2014-09" db="EMBL/GenBank/DDBJ databases">
        <authorList>
            <person name="Urmite Genomes Urmite Genomes"/>
        </authorList>
    </citation>
    <scope>NUCLEOTIDE SEQUENCE [LARGE SCALE GENOMIC DNA]</scope>
    <source>
        <strain evidence="1 2">ES2</strain>
    </source>
</reference>
<dbReference type="OrthoDB" id="9781481at2"/>
<gene>
    <name evidence="1" type="ORF">BN1080_00389</name>
</gene>
<evidence type="ECO:0008006" key="3">
    <source>
        <dbReference type="Google" id="ProtNLM"/>
    </source>
</evidence>
<keyword evidence="2" id="KW-1185">Reference proteome</keyword>
<evidence type="ECO:0000313" key="2">
    <source>
        <dbReference type="Proteomes" id="UP000043699"/>
    </source>
</evidence>